<sequence length="369" mass="39881">MKVVHIVASCALYGKEQVILELMRAHRSAGIDSILGSIRVPGDDPKEVTEVARNEGLATHTFSLKRGLDLRGGRQMAAWLIANDVDVCHIHDYKASVLLGMQRWRCPMPPLVRTLHGFTTTRVISAIAVYEWLDRQSLRFHRSVVGVSDEMRDITPVPITVIRNGIRPMDNHGPVADRSSWSESLKSFVASGTILGTVARLSPEKNQVAIVDAVAALVQRGHDVKLLIVGEGPQREPIEAAIARNQIEDRVMLAGFMKQARGTLTAIDIYLQPSTTEGTPISILEAMDAGVPIGMSRVGAMTGLVDQGVGFAVPLDAASMADSIEAVLLNPDQQAALAAKGKEVFAQVYSADIMADAYVDVYKQAIASN</sequence>
<gene>
    <name evidence="3" type="primary">kanF_1</name>
    <name evidence="3" type="ORF">K227x_17940</name>
</gene>
<dbReference type="CDD" id="cd03801">
    <property type="entry name" value="GT4_PimA-like"/>
    <property type="match status" value="1"/>
</dbReference>
<dbReference type="PANTHER" id="PTHR12526:SF637">
    <property type="entry name" value="GLYCOSYLTRANSFERASE EPSF-RELATED"/>
    <property type="match status" value="1"/>
</dbReference>
<accession>A0A517N8F6</accession>
<dbReference type="EMBL" id="CP036525">
    <property type="protein sequence ID" value="QDT03412.1"/>
    <property type="molecule type" value="Genomic_DNA"/>
</dbReference>
<dbReference type="InterPro" id="IPR028098">
    <property type="entry name" value="Glyco_trans_4-like_N"/>
</dbReference>
<dbReference type="AlphaFoldDB" id="A0A517N8F6"/>
<keyword evidence="3" id="KW-0328">Glycosyltransferase</keyword>
<dbReference type="Pfam" id="PF00534">
    <property type="entry name" value="Glycos_transf_1"/>
    <property type="match status" value="1"/>
</dbReference>
<feature type="domain" description="Glycosyl transferase family 1" evidence="1">
    <location>
        <begin position="193"/>
        <end position="343"/>
    </location>
</feature>
<proteinExistence type="predicted"/>
<reference evidence="3 4" key="1">
    <citation type="submission" date="2019-02" db="EMBL/GenBank/DDBJ databases">
        <title>Deep-cultivation of Planctomycetes and their phenomic and genomic characterization uncovers novel biology.</title>
        <authorList>
            <person name="Wiegand S."/>
            <person name="Jogler M."/>
            <person name="Boedeker C."/>
            <person name="Pinto D."/>
            <person name="Vollmers J."/>
            <person name="Rivas-Marin E."/>
            <person name="Kohn T."/>
            <person name="Peeters S.H."/>
            <person name="Heuer A."/>
            <person name="Rast P."/>
            <person name="Oberbeckmann S."/>
            <person name="Bunk B."/>
            <person name="Jeske O."/>
            <person name="Meyerdierks A."/>
            <person name="Storesund J.E."/>
            <person name="Kallscheuer N."/>
            <person name="Luecker S."/>
            <person name="Lage O.M."/>
            <person name="Pohl T."/>
            <person name="Merkel B.J."/>
            <person name="Hornburger P."/>
            <person name="Mueller R.-W."/>
            <person name="Bruemmer F."/>
            <person name="Labrenz M."/>
            <person name="Spormann A.M."/>
            <person name="Op den Camp H."/>
            <person name="Overmann J."/>
            <person name="Amann R."/>
            <person name="Jetten M.S.M."/>
            <person name="Mascher T."/>
            <person name="Medema M.H."/>
            <person name="Devos D.P."/>
            <person name="Kaster A.-K."/>
            <person name="Ovreas L."/>
            <person name="Rohde M."/>
            <person name="Galperin M.Y."/>
            <person name="Jogler C."/>
        </authorList>
    </citation>
    <scope>NUCLEOTIDE SEQUENCE [LARGE SCALE GENOMIC DNA]</scope>
    <source>
        <strain evidence="3 4">K22_7</strain>
    </source>
</reference>
<evidence type="ECO:0000313" key="3">
    <source>
        <dbReference type="EMBL" id="QDT03412.1"/>
    </source>
</evidence>
<evidence type="ECO:0000313" key="4">
    <source>
        <dbReference type="Proteomes" id="UP000318538"/>
    </source>
</evidence>
<evidence type="ECO:0000259" key="2">
    <source>
        <dbReference type="Pfam" id="PF13439"/>
    </source>
</evidence>
<dbReference type="PANTHER" id="PTHR12526">
    <property type="entry name" value="GLYCOSYLTRANSFERASE"/>
    <property type="match status" value="1"/>
</dbReference>
<dbReference type="OrthoDB" id="232381at2"/>
<name>A0A517N8F6_9BACT</name>
<protein>
    <submittedName>
        <fullName evidence="3">2-deoxystreptamine glucosyltransferase</fullName>
        <ecNumber evidence="3">2.4.1.284</ecNumber>
    </submittedName>
</protein>
<evidence type="ECO:0000259" key="1">
    <source>
        <dbReference type="Pfam" id="PF00534"/>
    </source>
</evidence>
<dbReference type="Pfam" id="PF13439">
    <property type="entry name" value="Glyco_transf_4"/>
    <property type="match status" value="1"/>
</dbReference>
<organism evidence="3 4">
    <name type="scientific">Rubripirellula lacrimiformis</name>
    <dbReference type="NCBI Taxonomy" id="1930273"/>
    <lineage>
        <taxon>Bacteria</taxon>
        <taxon>Pseudomonadati</taxon>
        <taxon>Planctomycetota</taxon>
        <taxon>Planctomycetia</taxon>
        <taxon>Pirellulales</taxon>
        <taxon>Pirellulaceae</taxon>
        <taxon>Rubripirellula</taxon>
    </lineage>
</organism>
<dbReference type="RefSeq" id="WP_145169107.1">
    <property type="nucleotide sequence ID" value="NZ_CP036525.1"/>
</dbReference>
<dbReference type="Gene3D" id="3.40.50.2000">
    <property type="entry name" value="Glycogen Phosphorylase B"/>
    <property type="match status" value="2"/>
</dbReference>
<dbReference type="GO" id="GO:0102318">
    <property type="term" value="F:2-deoxystreptamine glucosyltransferase activity"/>
    <property type="evidence" value="ECO:0007669"/>
    <property type="project" value="UniProtKB-EC"/>
</dbReference>
<dbReference type="SUPFAM" id="SSF53756">
    <property type="entry name" value="UDP-Glycosyltransferase/glycogen phosphorylase"/>
    <property type="match status" value="1"/>
</dbReference>
<feature type="domain" description="Glycosyltransferase subfamily 4-like N-terminal" evidence="2">
    <location>
        <begin position="14"/>
        <end position="166"/>
    </location>
</feature>
<dbReference type="InterPro" id="IPR001296">
    <property type="entry name" value="Glyco_trans_1"/>
</dbReference>
<dbReference type="Proteomes" id="UP000318538">
    <property type="component" value="Chromosome"/>
</dbReference>
<keyword evidence="3" id="KW-0808">Transferase</keyword>
<dbReference type="EC" id="2.4.1.284" evidence="3"/>
<dbReference type="KEGG" id="rlc:K227x_17940"/>
<keyword evidence="4" id="KW-1185">Reference proteome</keyword>